<dbReference type="Pfam" id="PF02567">
    <property type="entry name" value="PhzC-PhzF"/>
    <property type="match status" value="1"/>
</dbReference>
<name>A0A1C7NWM5_9HYPH</name>
<reference evidence="3 4" key="1">
    <citation type="journal article" date="2016" name="Syst. Appl. Microbiol.">
        <title>Pararhizobium polonicum sp. nov. isolated from tumors on stone fruit rootstocks.</title>
        <authorList>
            <person name="Pulawska J."/>
            <person name="Kuzmanovic N."/>
            <person name="Willems A."/>
            <person name="Pothier J.F."/>
        </authorList>
    </citation>
    <scope>NUCLEOTIDE SEQUENCE [LARGE SCALE GENOMIC DNA]</scope>
    <source>
        <strain evidence="3 4">F5.1</strain>
    </source>
</reference>
<evidence type="ECO:0000313" key="3">
    <source>
        <dbReference type="EMBL" id="OBZ93389.1"/>
    </source>
</evidence>
<dbReference type="PANTHER" id="PTHR13774">
    <property type="entry name" value="PHENAZINE BIOSYNTHESIS PROTEIN"/>
    <property type="match status" value="1"/>
</dbReference>
<dbReference type="OrthoDB" id="9788221at2"/>
<dbReference type="PANTHER" id="PTHR13774:SF17">
    <property type="entry name" value="PHENAZINE BIOSYNTHESIS-LIKE DOMAIN-CONTAINING PROTEIN"/>
    <property type="match status" value="1"/>
</dbReference>
<proteinExistence type="inferred from homology"/>
<dbReference type="STRING" id="1612624.ADU59_21215"/>
<keyword evidence="2" id="KW-0413">Isomerase</keyword>
<evidence type="ECO:0000256" key="1">
    <source>
        <dbReference type="ARBA" id="ARBA00008270"/>
    </source>
</evidence>
<dbReference type="SUPFAM" id="SSF54506">
    <property type="entry name" value="Diaminopimelate epimerase-like"/>
    <property type="match status" value="1"/>
</dbReference>
<evidence type="ECO:0000256" key="2">
    <source>
        <dbReference type="ARBA" id="ARBA00023235"/>
    </source>
</evidence>
<dbReference type="PIRSF" id="PIRSF016184">
    <property type="entry name" value="PhzC_PhzF"/>
    <property type="match status" value="1"/>
</dbReference>
<dbReference type="PATRIC" id="fig|1612624.7.peg.1893"/>
<dbReference type="AlphaFoldDB" id="A0A1C7NWM5"/>
<dbReference type="EMBL" id="LGLV01000014">
    <property type="protein sequence ID" value="OBZ93389.1"/>
    <property type="molecule type" value="Genomic_DNA"/>
</dbReference>
<dbReference type="Proteomes" id="UP000093111">
    <property type="component" value="Unassembled WGS sequence"/>
</dbReference>
<organism evidence="3 4">
    <name type="scientific">Pararhizobium polonicum</name>
    <dbReference type="NCBI Taxonomy" id="1612624"/>
    <lineage>
        <taxon>Bacteria</taxon>
        <taxon>Pseudomonadati</taxon>
        <taxon>Pseudomonadota</taxon>
        <taxon>Alphaproteobacteria</taxon>
        <taxon>Hyphomicrobiales</taxon>
        <taxon>Rhizobiaceae</taxon>
        <taxon>Rhizobium/Agrobacterium group</taxon>
        <taxon>Pararhizobium</taxon>
    </lineage>
</organism>
<gene>
    <name evidence="3" type="ORF">ADU59_21215</name>
</gene>
<dbReference type="Gene3D" id="3.10.310.10">
    <property type="entry name" value="Diaminopimelate Epimerase, Chain A, domain 1"/>
    <property type="match status" value="2"/>
</dbReference>
<protein>
    <recommendedName>
        <fullName evidence="5">Phenazine biosynthesis protein PhzF family</fullName>
    </recommendedName>
</protein>
<keyword evidence="4" id="KW-1185">Reference proteome</keyword>
<evidence type="ECO:0008006" key="5">
    <source>
        <dbReference type="Google" id="ProtNLM"/>
    </source>
</evidence>
<dbReference type="InterPro" id="IPR003719">
    <property type="entry name" value="Phenazine_PhzF-like"/>
</dbReference>
<dbReference type="GO" id="GO:0005737">
    <property type="term" value="C:cytoplasm"/>
    <property type="evidence" value="ECO:0007669"/>
    <property type="project" value="TreeGrafter"/>
</dbReference>
<evidence type="ECO:0000313" key="4">
    <source>
        <dbReference type="Proteomes" id="UP000093111"/>
    </source>
</evidence>
<dbReference type="NCBIfam" id="TIGR00654">
    <property type="entry name" value="PhzF_family"/>
    <property type="match status" value="1"/>
</dbReference>
<dbReference type="GO" id="GO:0016853">
    <property type="term" value="F:isomerase activity"/>
    <property type="evidence" value="ECO:0007669"/>
    <property type="project" value="UniProtKB-KW"/>
</dbReference>
<sequence length="262" mass="28937">MQQLPLYQVDAFASRPFAGNPAAVLVLDEWLSDHDMLAIAEENNIAITAFVRPNGDNWALRWFTPTMEASFCGHGTLATAHVLATERGIAGDFAFDTLAGLLRVSRDEDKYALDLPSLPPEAVMEVPPIIADIVGDRRQQAFVTTRHWIVVLESEEAVRGFTPDLEKIAMLHPLSFVVTAEGERHDFVSRHFAPGAGVPEDSVTGSTHSTLVPYWARKLDKNRLSAFQCSRRGGHLECEFDGDRVRIIGKAVTYLKGTVQLP</sequence>
<accession>A0A1C7NWM5</accession>
<comment type="similarity">
    <text evidence="1">Belongs to the PhzF family.</text>
</comment>
<comment type="caution">
    <text evidence="3">The sequence shown here is derived from an EMBL/GenBank/DDBJ whole genome shotgun (WGS) entry which is preliminary data.</text>
</comment>